<accession>Q6MH58</accession>
<dbReference type="NCBIfam" id="TIGR02147">
    <property type="entry name" value="Fsuc_second"/>
    <property type="match status" value="1"/>
</dbReference>
<dbReference type="InterPro" id="IPR011873">
    <property type="entry name" value="CHP02147"/>
</dbReference>
<evidence type="ECO:0000256" key="1">
    <source>
        <dbReference type="SAM" id="MobiDB-lite"/>
    </source>
</evidence>
<feature type="compositionally biased region" description="Low complexity" evidence="1">
    <location>
        <begin position="373"/>
        <end position="387"/>
    </location>
</feature>
<name>Q6MH58_BDEBA</name>
<dbReference type="HOGENOM" id="CLU_061509_0_0_7"/>
<evidence type="ECO:0000313" key="3">
    <source>
        <dbReference type="EMBL" id="CAE81069.1"/>
    </source>
</evidence>
<dbReference type="eggNOG" id="ENOG5034BNB">
    <property type="taxonomic scope" value="Bacteria"/>
</dbReference>
<dbReference type="EMBL" id="BX842656">
    <property type="protein sequence ID" value="CAE81069.1"/>
    <property type="molecule type" value="Genomic_DNA"/>
</dbReference>
<keyword evidence="3" id="KW-0413">Isomerase</keyword>
<dbReference type="Proteomes" id="UP000008080">
    <property type="component" value="Chromosome"/>
</dbReference>
<dbReference type="Pfam" id="PF14394">
    <property type="entry name" value="DUF4423"/>
    <property type="match status" value="1"/>
</dbReference>
<proteinExistence type="predicted"/>
<organism evidence="3 4">
    <name type="scientific">Bdellovibrio bacteriovorus (strain ATCC 15356 / DSM 50701 / NCIMB 9529 / HD100)</name>
    <dbReference type="NCBI Taxonomy" id="264462"/>
    <lineage>
        <taxon>Bacteria</taxon>
        <taxon>Pseudomonadati</taxon>
        <taxon>Bdellovibrionota</taxon>
        <taxon>Bdellovibrionia</taxon>
        <taxon>Bdellovibrionales</taxon>
        <taxon>Pseudobdellovibrionaceae</taxon>
        <taxon>Bdellovibrio</taxon>
    </lineage>
</organism>
<evidence type="ECO:0000259" key="2">
    <source>
        <dbReference type="Pfam" id="PF14394"/>
    </source>
</evidence>
<dbReference type="GO" id="GO:0016853">
    <property type="term" value="F:isomerase activity"/>
    <property type="evidence" value="ECO:0007669"/>
    <property type="project" value="UniProtKB-KW"/>
</dbReference>
<sequence length="387" mass="43480">MQRRTISMQNRQPEFSKGKEISMGSLVPPVLSDYMNYRQFLADFYLFKRKASKGSLRAYTYAVFSAAANIKSPNYLKMIIEGKRNLSDDMIGKFGKALGFMKDQTEEFRLLVQFTQAMDPAERNMYLKKLSEHRVAGKLKSGEIDRKTWEKVPNWVAWIIYAMIDQDGVSFDTATLKKLLRGKASEDEIDNALTTLITSGDLRRDEVTGELKKARSLTESPEEIPVALVRKLQSQLMYLGLESLYQDQPTEREFGTLTLSLTKSEFEEIKFKLRQMRKALHKDNSIARMKDKGERVYQLNIQLFPVTNAVESAVKAPAMKSALDIQVETPIVETTPVEAPVMMAEAAPVVPQAAAPAAPVSAKEQKNERSNVSSLAATAASAADLFR</sequence>
<feature type="region of interest" description="Disordered" evidence="1">
    <location>
        <begin position="360"/>
        <end position="387"/>
    </location>
</feature>
<dbReference type="InterPro" id="IPR025537">
    <property type="entry name" value="DUF4423"/>
</dbReference>
<keyword evidence="4" id="KW-1185">Reference proteome</keyword>
<protein>
    <recommendedName>
        <fullName evidence="2">DUF4423 domain-containing protein</fullName>
    </recommendedName>
</protein>
<dbReference type="KEGG" id="bba:Bd3700"/>
<dbReference type="AlphaFoldDB" id="Q6MH58"/>
<evidence type="ECO:0000313" key="4">
    <source>
        <dbReference type="Proteomes" id="UP000008080"/>
    </source>
</evidence>
<reference evidence="3 4" key="1">
    <citation type="journal article" date="2004" name="Science">
        <title>A predator unmasked: life cycle of Bdellovibrio bacteriovorus from a genomic perspective.</title>
        <authorList>
            <person name="Rendulic S."/>
            <person name="Jagtap P."/>
            <person name="Rosinus A."/>
            <person name="Eppinger M."/>
            <person name="Baar C."/>
            <person name="Lanz C."/>
            <person name="Keller H."/>
            <person name="Lambert C."/>
            <person name="Evans K.J."/>
            <person name="Goesmann A."/>
            <person name="Meyer F."/>
            <person name="Sockett R.E."/>
            <person name="Schuster S.C."/>
        </authorList>
    </citation>
    <scope>NUCLEOTIDE SEQUENCE [LARGE SCALE GENOMIC DNA]</scope>
    <source>
        <strain evidence="4">ATCC 15356 / DSM 50701 / NCIMB 9529 / HD100</strain>
    </source>
</reference>
<gene>
    <name evidence="3" type="ordered locus">Bd3700</name>
</gene>
<feature type="domain" description="DUF4423" evidence="2">
    <location>
        <begin position="137"/>
        <end position="306"/>
    </location>
</feature>
<dbReference type="STRING" id="264462.Bd3700"/>